<name>A0A060WTH0_ONCMY</name>
<evidence type="ECO:0000256" key="2">
    <source>
        <dbReference type="ARBA" id="ARBA00023054"/>
    </source>
</evidence>
<keyword evidence="1" id="KW-0403">Intermediate filament</keyword>
<evidence type="ECO:0000313" key="5">
    <source>
        <dbReference type="Proteomes" id="UP000193380"/>
    </source>
</evidence>
<keyword evidence="2" id="KW-0175">Coiled coil</keyword>
<evidence type="ECO:0000313" key="4">
    <source>
        <dbReference type="EMBL" id="CDQ68364.1"/>
    </source>
</evidence>
<organism evidence="4 5">
    <name type="scientific">Oncorhynchus mykiss</name>
    <name type="common">Rainbow trout</name>
    <name type="synonym">Salmo gairdneri</name>
    <dbReference type="NCBI Taxonomy" id="8022"/>
    <lineage>
        <taxon>Eukaryota</taxon>
        <taxon>Metazoa</taxon>
        <taxon>Chordata</taxon>
        <taxon>Craniata</taxon>
        <taxon>Vertebrata</taxon>
        <taxon>Euteleostomi</taxon>
        <taxon>Actinopterygii</taxon>
        <taxon>Neopterygii</taxon>
        <taxon>Teleostei</taxon>
        <taxon>Protacanthopterygii</taxon>
        <taxon>Salmoniformes</taxon>
        <taxon>Salmonidae</taxon>
        <taxon>Salmoninae</taxon>
        <taxon>Oncorhynchus</taxon>
    </lineage>
</organism>
<gene>
    <name evidence="4" type="ORF">GSONMT00030615001</name>
</gene>
<dbReference type="SUPFAM" id="SSF64593">
    <property type="entry name" value="Intermediate filament protein, coiled coil region"/>
    <property type="match status" value="1"/>
</dbReference>
<proteinExistence type="predicted"/>
<feature type="domain" description="IF rod" evidence="3">
    <location>
        <begin position="61"/>
        <end position="130"/>
    </location>
</feature>
<evidence type="ECO:0000259" key="3">
    <source>
        <dbReference type="Pfam" id="PF00038"/>
    </source>
</evidence>
<evidence type="ECO:0000256" key="1">
    <source>
        <dbReference type="ARBA" id="ARBA00022754"/>
    </source>
</evidence>
<dbReference type="Proteomes" id="UP000193380">
    <property type="component" value="Chromosome 11"/>
</dbReference>
<reference evidence="4 5" key="1">
    <citation type="journal article" date="2014" name="Nat. Commun.">
        <title>The rainbow trout genome provides novel insights into evolution after whole-genome duplication in vertebrates.</title>
        <authorList>
            <person name="Berthelot C."/>
            <person name="Brunet F."/>
            <person name="Chalopin D."/>
            <person name="Juanchich A."/>
            <person name="Bernard M."/>
            <person name="Noel B."/>
            <person name="Bento P."/>
            <person name="Da Silva C."/>
            <person name="Labadie K."/>
            <person name="Alberti A."/>
            <person name="Aury J.M."/>
            <person name="Louis A."/>
            <person name="Dehais P."/>
            <person name="Bardou P."/>
            <person name="Montfort J."/>
            <person name="Klopp C."/>
            <person name="Cabau C."/>
            <person name="Gaspin C."/>
            <person name="Thorgaard G.H."/>
            <person name="Boussaha M."/>
            <person name="Quillet E."/>
            <person name="Guyomard R."/>
            <person name="Galiana D."/>
            <person name="Bobe J."/>
            <person name="Volff J.N."/>
            <person name="Genet C."/>
            <person name="Wincker P."/>
            <person name="Jaillon O."/>
            <person name="Roest Crollius H."/>
            <person name="Guiguen Y."/>
        </authorList>
    </citation>
    <scope>NUCLEOTIDE SEQUENCE [LARGE SCALE GENOMIC DNA]</scope>
</reference>
<dbReference type="Pfam" id="PF00038">
    <property type="entry name" value="Filament"/>
    <property type="match status" value="1"/>
</dbReference>
<sequence length="207" mass="23578">MKRMLNQLRETFDFDDDCDSLTWEENEETLLLWEDFANYNTPCAAASAAAAEGQGEGPGQDGSLGSLIDETEMLFQNREKEYQETMGQIEYELATAKSDMNRHLQEYMEMCSMKRGLDVQMETCRRLIKGSGGTGRSETPLSPLMANNGISMQWCIVPLRRVLTKALLHSRHNHTDINDIHRSLFPLSLVQELSIVQLGSEQRLREQ</sequence>
<dbReference type="PaxDb" id="8022-A0A060WTH0"/>
<dbReference type="PANTHER" id="PTHR14516:SF1">
    <property type="entry name" value="INTERMEDIATE FILAMENT FAMILY ORPHAN 2"/>
    <property type="match status" value="1"/>
</dbReference>
<accession>A0A060WTH0</accession>
<dbReference type="EMBL" id="FR904624">
    <property type="protein sequence ID" value="CDQ68364.1"/>
    <property type="molecule type" value="Genomic_DNA"/>
</dbReference>
<dbReference type="AlphaFoldDB" id="A0A060WTH0"/>
<dbReference type="STRING" id="8022.A0A060WTH0"/>
<dbReference type="InterPro" id="IPR039008">
    <property type="entry name" value="IF_rod_dom"/>
</dbReference>
<dbReference type="GO" id="GO:0005882">
    <property type="term" value="C:intermediate filament"/>
    <property type="evidence" value="ECO:0007669"/>
    <property type="project" value="UniProtKB-KW"/>
</dbReference>
<dbReference type="Gene3D" id="1.20.5.170">
    <property type="match status" value="1"/>
</dbReference>
<protein>
    <recommendedName>
        <fullName evidence="3">IF rod domain-containing protein</fullName>
    </recommendedName>
</protein>
<dbReference type="PANTHER" id="PTHR14516">
    <property type="entry name" value="1-PYRROLINE-5-CARBOXYLATE DEHYDROGENASE FAMILY MEMBER"/>
    <property type="match status" value="1"/>
</dbReference>